<dbReference type="Gene3D" id="3.40.50.1820">
    <property type="entry name" value="alpha/beta hydrolase"/>
    <property type="match status" value="1"/>
</dbReference>
<evidence type="ECO:0000259" key="1">
    <source>
        <dbReference type="Pfam" id="PF12697"/>
    </source>
</evidence>
<dbReference type="InterPro" id="IPR000073">
    <property type="entry name" value="AB_hydrolase_1"/>
</dbReference>
<accession>A0A7W9Y1U4</accession>
<proteinExistence type="predicted"/>
<dbReference type="EMBL" id="JACHEG010000001">
    <property type="protein sequence ID" value="MBB6160444.1"/>
    <property type="molecule type" value="Genomic_DNA"/>
</dbReference>
<evidence type="ECO:0000313" key="2">
    <source>
        <dbReference type="EMBL" id="MBB6160444.1"/>
    </source>
</evidence>
<dbReference type="InterPro" id="IPR050266">
    <property type="entry name" value="AB_hydrolase_sf"/>
</dbReference>
<feature type="domain" description="AB hydrolase-1" evidence="1">
    <location>
        <begin position="4"/>
        <end position="220"/>
    </location>
</feature>
<dbReference type="SUPFAM" id="SSF53474">
    <property type="entry name" value="alpha/beta-Hydrolases"/>
    <property type="match status" value="1"/>
</dbReference>
<dbReference type="RefSeq" id="WP_183989202.1">
    <property type="nucleotide sequence ID" value="NZ_BMHW01000001.1"/>
</dbReference>
<gene>
    <name evidence="2" type="ORF">HNQ72_000241</name>
</gene>
<dbReference type="Pfam" id="PF12697">
    <property type="entry name" value="Abhydrolase_6"/>
    <property type="match status" value="1"/>
</dbReference>
<dbReference type="PANTHER" id="PTHR43798:SF29">
    <property type="entry name" value="AB HYDROLASE-1 DOMAIN-CONTAINING PROTEIN"/>
    <property type="match status" value="1"/>
</dbReference>
<comment type="caution">
    <text evidence="2">The sequence shown here is derived from an EMBL/GenBank/DDBJ whole genome shotgun (WGS) entry which is preliminary data.</text>
</comment>
<dbReference type="InterPro" id="IPR029058">
    <property type="entry name" value="AB_hydrolase_fold"/>
</dbReference>
<name>A0A7W9Y1U4_9HYPH</name>
<sequence>MSMLLVPGFMLDADLWRDVVPGLADFHPIAYADLSRDTSIHDMAQRALAEAPETFVLVGFSMGGYVAREIVRQAPNRVSALVLVATSARGDTDLQRQRKAAITGQTNGSSFRGLSTTAVASSLHPENTDRVDLIDRIKSMAQRLGGEVFRRQSLIDRHDERASLAGIKCPCLVIAGEDDKLRTRTELEELHHGIEGSEFTILNKTGHMIPLEAPASLAAAIEKWLRIVEF</sequence>
<reference evidence="2 3" key="1">
    <citation type="submission" date="2020-08" db="EMBL/GenBank/DDBJ databases">
        <title>Genomic Encyclopedia of Type Strains, Phase IV (KMG-IV): sequencing the most valuable type-strain genomes for metagenomic binning, comparative biology and taxonomic classification.</title>
        <authorList>
            <person name="Goeker M."/>
        </authorList>
    </citation>
    <scope>NUCLEOTIDE SEQUENCE [LARGE SCALE GENOMIC DNA]</scope>
    <source>
        <strain evidence="2 3">DSM 100734</strain>
    </source>
</reference>
<dbReference type="Proteomes" id="UP000547879">
    <property type="component" value="Unassembled WGS sequence"/>
</dbReference>
<evidence type="ECO:0000313" key="3">
    <source>
        <dbReference type="Proteomes" id="UP000547879"/>
    </source>
</evidence>
<organism evidence="2 3">
    <name type="scientific">Rhizobium wenxiniae</name>
    <dbReference type="NCBI Taxonomy" id="1737357"/>
    <lineage>
        <taxon>Bacteria</taxon>
        <taxon>Pseudomonadati</taxon>
        <taxon>Pseudomonadota</taxon>
        <taxon>Alphaproteobacteria</taxon>
        <taxon>Hyphomicrobiales</taxon>
        <taxon>Rhizobiaceae</taxon>
        <taxon>Rhizobium/Agrobacterium group</taxon>
        <taxon>Rhizobium</taxon>
    </lineage>
</organism>
<dbReference type="PANTHER" id="PTHR43798">
    <property type="entry name" value="MONOACYLGLYCEROL LIPASE"/>
    <property type="match status" value="1"/>
</dbReference>
<protein>
    <submittedName>
        <fullName evidence="2">Pimeloyl-ACP methyl ester carboxylesterase</fullName>
    </submittedName>
</protein>
<keyword evidence="3" id="KW-1185">Reference proteome</keyword>
<dbReference type="AlphaFoldDB" id="A0A7W9Y1U4"/>